<evidence type="ECO:0000313" key="3">
    <source>
        <dbReference type="Proteomes" id="UP000324222"/>
    </source>
</evidence>
<organism evidence="2 3">
    <name type="scientific">Portunus trituberculatus</name>
    <name type="common">Swimming crab</name>
    <name type="synonym">Neptunus trituberculatus</name>
    <dbReference type="NCBI Taxonomy" id="210409"/>
    <lineage>
        <taxon>Eukaryota</taxon>
        <taxon>Metazoa</taxon>
        <taxon>Ecdysozoa</taxon>
        <taxon>Arthropoda</taxon>
        <taxon>Crustacea</taxon>
        <taxon>Multicrustacea</taxon>
        <taxon>Malacostraca</taxon>
        <taxon>Eumalacostraca</taxon>
        <taxon>Eucarida</taxon>
        <taxon>Decapoda</taxon>
        <taxon>Pleocyemata</taxon>
        <taxon>Brachyura</taxon>
        <taxon>Eubrachyura</taxon>
        <taxon>Portunoidea</taxon>
        <taxon>Portunidae</taxon>
        <taxon>Portuninae</taxon>
        <taxon>Portunus</taxon>
    </lineage>
</organism>
<evidence type="ECO:0008006" key="4">
    <source>
        <dbReference type="Google" id="ProtNLM"/>
    </source>
</evidence>
<feature type="signal peptide" evidence="1">
    <location>
        <begin position="1"/>
        <end position="19"/>
    </location>
</feature>
<evidence type="ECO:0000313" key="2">
    <source>
        <dbReference type="EMBL" id="MPC87987.1"/>
    </source>
</evidence>
<name>A0A5B7J301_PORTR</name>
<gene>
    <name evidence="2" type="ORF">E2C01_082875</name>
</gene>
<proteinExistence type="predicted"/>
<accession>A0A5B7J301</accession>
<keyword evidence="3" id="KW-1185">Reference proteome</keyword>
<evidence type="ECO:0000256" key="1">
    <source>
        <dbReference type="SAM" id="SignalP"/>
    </source>
</evidence>
<dbReference type="Proteomes" id="UP000324222">
    <property type="component" value="Unassembled WGS sequence"/>
</dbReference>
<feature type="chain" id="PRO_5022892390" description="Secreted protein" evidence="1">
    <location>
        <begin position="20"/>
        <end position="63"/>
    </location>
</feature>
<protein>
    <recommendedName>
        <fullName evidence="4">Secreted protein</fullName>
    </recommendedName>
</protein>
<dbReference type="AlphaFoldDB" id="A0A5B7J301"/>
<comment type="caution">
    <text evidence="2">The sequence shown here is derived from an EMBL/GenBank/DDBJ whole genome shotgun (WGS) entry which is preliminary data.</text>
</comment>
<keyword evidence="1" id="KW-0732">Signal</keyword>
<dbReference type="EMBL" id="VSRR010076254">
    <property type="protein sequence ID" value="MPC87987.1"/>
    <property type="molecule type" value="Genomic_DNA"/>
</dbReference>
<sequence>MPTQILVFVLFFTAHCPSALLRRRAVSAITITIGRRHHTNRLQLPPLGPQLPISLPRQPLLGN</sequence>
<reference evidence="2 3" key="1">
    <citation type="submission" date="2019-05" db="EMBL/GenBank/DDBJ databases">
        <title>Another draft genome of Portunus trituberculatus and its Hox gene families provides insights of decapod evolution.</title>
        <authorList>
            <person name="Jeong J.-H."/>
            <person name="Song I."/>
            <person name="Kim S."/>
            <person name="Choi T."/>
            <person name="Kim D."/>
            <person name="Ryu S."/>
            <person name="Kim W."/>
        </authorList>
    </citation>
    <scope>NUCLEOTIDE SEQUENCE [LARGE SCALE GENOMIC DNA]</scope>
    <source>
        <tissue evidence="2">Muscle</tissue>
    </source>
</reference>